<proteinExistence type="predicted"/>
<dbReference type="EMBL" id="CACRXK020015105">
    <property type="protein sequence ID" value="CAB4027899.1"/>
    <property type="molecule type" value="Genomic_DNA"/>
</dbReference>
<gene>
    <name evidence="1" type="ORF">PACLA_8A020426</name>
</gene>
<sequence>VALGSIFLFNIYIGKSKLANAILIALMPARAGIGSGVKYNNHSIRNYFHRVRANTLKDFGKTNGVCNSNNNIIKQNVISFTKHNKQFLEQALQGFELDDVTIN</sequence>
<organism evidence="1 2">
    <name type="scientific">Paramuricea clavata</name>
    <name type="common">Red gorgonian</name>
    <name type="synonym">Violescent sea-whip</name>
    <dbReference type="NCBI Taxonomy" id="317549"/>
    <lineage>
        <taxon>Eukaryota</taxon>
        <taxon>Metazoa</taxon>
        <taxon>Cnidaria</taxon>
        <taxon>Anthozoa</taxon>
        <taxon>Octocorallia</taxon>
        <taxon>Malacalcyonacea</taxon>
        <taxon>Plexauridae</taxon>
        <taxon>Paramuricea</taxon>
    </lineage>
</organism>
<name>A0A6S7L602_PARCT</name>
<accession>A0A6S7L602</accession>
<dbReference type="AlphaFoldDB" id="A0A6S7L602"/>
<protein>
    <submittedName>
        <fullName evidence="1">Uncharacterized protein</fullName>
    </submittedName>
</protein>
<evidence type="ECO:0000313" key="2">
    <source>
        <dbReference type="Proteomes" id="UP001152795"/>
    </source>
</evidence>
<reference evidence="1" key="1">
    <citation type="submission" date="2020-04" db="EMBL/GenBank/DDBJ databases">
        <authorList>
            <person name="Alioto T."/>
            <person name="Alioto T."/>
            <person name="Gomez Garrido J."/>
        </authorList>
    </citation>
    <scope>NUCLEOTIDE SEQUENCE</scope>
    <source>
        <strain evidence="1">A484AB</strain>
    </source>
</reference>
<dbReference type="Proteomes" id="UP001152795">
    <property type="component" value="Unassembled WGS sequence"/>
</dbReference>
<evidence type="ECO:0000313" key="1">
    <source>
        <dbReference type="EMBL" id="CAB4027899.1"/>
    </source>
</evidence>
<feature type="non-terminal residue" evidence="1">
    <location>
        <position position="1"/>
    </location>
</feature>
<keyword evidence="2" id="KW-1185">Reference proteome</keyword>
<comment type="caution">
    <text evidence="1">The sequence shown here is derived from an EMBL/GenBank/DDBJ whole genome shotgun (WGS) entry which is preliminary data.</text>
</comment>